<dbReference type="AlphaFoldDB" id="A0A2U1LEF0"/>
<organism evidence="1 2">
    <name type="scientific">Artemisia annua</name>
    <name type="common">Sweet wormwood</name>
    <dbReference type="NCBI Taxonomy" id="35608"/>
    <lineage>
        <taxon>Eukaryota</taxon>
        <taxon>Viridiplantae</taxon>
        <taxon>Streptophyta</taxon>
        <taxon>Embryophyta</taxon>
        <taxon>Tracheophyta</taxon>
        <taxon>Spermatophyta</taxon>
        <taxon>Magnoliopsida</taxon>
        <taxon>eudicotyledons</taxon>
        <taxon>Gunneridae</taxon>
        <taxon>Pentapetalae</taxon>
        <taxon>asterids</taxon>
        <taxon>campanulids</taxon>
        <taxon>Asterales</taxon>
        <taxon>Asteraceae</taxon>
        <taxon>Asteroideae</taxon>
        <taxon>Anthemideae</taxon>
        <taxon>Artemisiinae</taxon>
        <taxon>Artemisia</taxon>
    </lineage>
</organism>
<reference evidence="1 2" key="1">
    <citation type="journal article" date="2018" name="Mol. Plant">
        <title>The genome of Artemisia annua provides insight into the evolution of Asteraceae family and artemisinin biosynthesis.</title>
        <authorList>
            <person name="Shen Q."/>
            <person name="Zhang L."/>
            <person name="Liao Z."/>
            <person name="Wang S."/>
            <person name="Yan T."/>
            <person name="Shi P."/>
            <person name="Liu M."/>
            <person name="Fu X."/>
            <person name="Pan Q."/>
            <person name="Wang Y."/>
            <person name="Lv Z."/>
            <person name="Lu X."/>
            <person name="Zhang F."/>
            <person name="Jiang W."/>
            <person name="Ma Y."/>
            <person name="Chen M."/>
            <person name="Hao X."/>
            <person name="Li L."/>
            <person name="Tang Y."/>
            <person name="Lv G."/>
            <person name="Zhou Y."/>
            <person name="Sun X."/>
            <person name="Brodelius P.E."/>
            <person name="Rose J.K.C."/>
            <person name="Tang K."/>
        </authorList>
    </citation>
    <scope>NUCLEOTIDE SEQUENCE [LARGE SCALE GENOMIC DNA]</scope>
    <source>
        <strain evidence="2">cv. Huhao1</strain>
        <tissue evidence="1">Leaf</tissue>
    </source>
</reference>
<comment type="caution">
    <text evidence="1">The sequence shown here is derived from an EMBL/GenBank/DDBJ whole genome shotgun (WGS) entry which is preliminary data.</text>
</comment>
<sequence length="52" mass="6001">MGKKVKHVKESISVGNIRLDEGDEYDDTRLVAETKHDQLKVFMPLKDKTEDI</sequence>
<accession>A0A2U1LEF0</accession>
<gene>
    <name evidence="1" type="ORF">CTI12_AA499930</name>
</gene>
<proteinExistence type="predicted"/>
<dbReference type="EMBL" id="PKPP01009841">
    <property type="protein sequence ID" value="PWA47368.1"/>
    <property type="molecule type" value="Genomic_DNA"/>
</dbReference>
<name>A0A2U1LEF0_ARTAN</name>
<evidence type="ECO:0000313" key="2">
    <source>
        <dbReference type="Proteomes" id="UP000245207"/>
    </source>
</evidence>
<dbReference type="Proteomes" id="UP000245207">
    <property type="component" value="Unassembled WGS sequence"/>
</dbReference>
<evidence type="ECO:0000313" key="1">
    <source>
        <dbReference type="EMBL" id="PWA47368.1"/>
    </source>
</evidence>
<protein>
    <submittedName>
        <fullName evidence="1">Uncharacterized protein</fullName>
    </submittedName>
</protein>
<keyword evidence="2" id="KW-1185">Reference proteome</keyword>